<reference evidence="2 3" key="1">
    <citation type="journal article" date="2020" name="Nature">
        <title>Six reference-quality genomes reveal evolution of bat adaptations.</title>
        <authorList>
            <person name="Jebb D."/>
            <person name="Huang Z."/>
            <person name="Pippel M."/>
            <person name="Hughes G.M."/>
            <person name="Lavrichenko K."/>
            <person name="Devanna P."/>
            <person name="Winkler S."/>
            <person name="Jermiin L.S."/>
            <person name="Skirmuntt E.C."/>
            <person name="Katzourakis A."/>
            <person name="Burkitt-Gray L."/>
            <person name="Ray D.A."/>
            <person name="Sullivan K.A.M."/>
            <person name="Roscito J.G."/>
            <person name="Kirilenko B.M."/>
            <person name="Davalos L.M."/>
            <person name="Corthals A.P."/>
            <person name="Power M.L."/>
            <person name="Jones G."/>
            <person name="Ransome R.D."/>
            <person name="Dechmann D.K.N."/>
            <person name="Locatelli A.G."/>
            <person name="Puechmaille S.J."/>
            <person name="Fedrigo O."/>
            <person name="Jarvis E.D."/>
            <person name="Hiller M."/>
            <person name="Vernes S.C."/>
            <person name="Myers E.W."/>
            <person name="Teeling E.C."/>
        </authorList>
    </citation>
    <scope>NUCLEOTIDE SEQUENCE [LARGE SCALE GENOMIC DNA]</scope>
    <source>
        <strain evidence="2">MMolMol1</strain>
        <tissue evidence="2">Muscle</tissue>
    </source>
</reference>
<proteinExistence type="predicted"/>
<organism evidence="2 3">
    <name type="scientific">Molossus molossus</name>
    <name type="common">Pallas' mastiff bat</name>
    <name type="synonym">Vespertilio molossus</name>
    <dbReference type="NCBI Taxonomy" id="27622"/>
    <lineage>
        <taxon>Eukaryota</taxon>
        <taxon>Metazoa</taxon>
        <taxon>Chordata</taxon>
        <taxon>Craniata</taxon>
        <taxon>Vertebrata</taxon>
        <taxon>Euteleostomi</taxon>
        <taxon>Mammalia</taxon>
        <taxon>Eutheria</taxon>
        <taxon>Laurasiatheria</taxon>
        <taxon>Chiroptera</taxon>
        <taxon>Yangochiroptera</taxon>
        <taxon>Molossidae</taxon>
        <taxon>Molossus</taxon>
    </lineage>
</organism>
<dbReference type="AlphaFoldDB" id="A0A7J8F987"/>
<feature type="compositionally biased region" description="Basic and acidic residues" evidence="1">
    <location>
        <begin position="138"/>
        <end position="154"/>
    </location>
</feature>
<protein>
    <submittedName>
        <fullName evidence="2">Uncharacterized protein</fullName>
    </submittedName>
</protein>
<keyword evidence="3" id="KW-1185">Reference proteome</keyword>
<feature type="compositionally biased region" description="Basic and acidic residues" evidence="1">
    <location>
        <begin position="45"/>
        <end position="54"/>
    </location>
</feature>
<feature type="compositionally biased region" description="Low complexity" evidence="1">
    <location>
        <begin position="118"/>
        <end position="134"/>
    </location>
</feature>
<evidence type="ECO:0000313" key="2">
    <source>
        <dbReference type="EMBL" id="KAF6444314.1"/>
    </source>
</evidence>
<dbReference type="InParanoid" id="A0A7J8F987"/>
<accession>A0A7J8F987</accession>
<comment type="caution">
    <text evidence="2">The sequence shown here is derived from an EMBL/GenBank/DDBJ whole genome shotgun (WGS) entry which is preliminary data.</text>
</comment>
<name>A0A7J8F987_MOLMO</name>
<evidence type="ECO:0000313" key="3">
    <source>
        <dbReference type="Proteomes" id="UP000550707"/>
    </source>
</evidence>
<evidence type="ECO:0000256" key="1">
    <source>
        <dbReference type="SAM" id="MobiDB-lite"/>
    </source>
</evidence>
<sequence>MGRPRVGWSLRQVWIALTVNKAPEARWGGTLQKTSRILCMGLGEEEPRAPGDRKKPSKRWVPAAEPHPPAGEDCSREPGPGSRCRHHPEAEVTARRSRGGGPSAARDVAAGRGERTASGRPRAAGGRRSGSAPASPRPSERTGGGDRPGRGKGA</sequence>
<dbReference type="Proteomes" id="UP000550707">
    <property type="component" value="Unassembled WGS sequence"/>
</dbReference>
<feature type="region of interest" description="Disordered" evidence="1">
    <location>
        <begin position="42"/>
        <end position="154"/>
    </location>
</feature>
<gene>
    <name evidence="2" type="ORF">HJG59_008605</name>
</gene>
<dbReference type="EMBL" id="JACASF010000012">
    <property type="protein sequence ID" value="KAF6444314.1"/>
    <property type="molecule type" value="Genomic_DNA"/>
</dbReference>